<gene>
    <name evidence="10" type="ORF">JBS370_LOCUS24708</name>
    <name evidence="9" type="ORF">ZHD862_LOCUS8767</name>
</gene>
<dbReference type="InterPro" id="IPR011990">
    <property type="entry name" value="TPR-like_helical_dom_sf"/>
</dbReference>
<evidence type="ECO:0000313" key="10">
    <source>
        <dbReference type="EMBL" id="CAF3972351.1"/>
    </source>
</evidence>
<feature type="region of interest" description="Disordered" evidence="6">
    <location>
        <begin position="2592"/>
        <end position="2622"/>
    </location>
</feature>
<comment type="caution">
    <text evidence="10">The sequence shown here is derived from an EMBL/GenBank/DDBJ whole genome shotgun (WGS) entry which is preliminary data.</text>
</comment>
<dbReference type="PROSITE" id="PS50005">
    <property type="entry name" value="TPR"/>
    <property type="match status" value="1"/>
</dbReference>
<dbReference type="PANTHER" id="PTHR30612">
    <property type="entry name" value="SECA INNER MEMBRANE COMPONENT OF SEC PROTEIN SECRETION SYSTEM"/>
    <property type="match status" value="1"/>
</dbReference>
<dbReference type="PROSITE" id="PS51194">
    <property type="entry name" value="HELICASE_CTER"/>
    <property type="match status" value="1"/>
</dbReference>
<dbReference type="PRINTS" id="PR00906">
    <property type="entry name" value="SECA"/>
</dbReference>
<dbReference type="Proteomes" id="UP000663864">
    <property type="component" value="Unassembled WGS sequence"/>
</dbReference>
<dbReference type="GO" id="GO:0016020">
    <property type="term" value="C:membrane"/>
    <property type="evidence" value="ECO:0007669"/>
    <property type="project" value="InterPro"/>
</dbReference>
<dbReference type="SMART" id="SM00957">
    <property type="entry name" value="SecA_DEAD"/>
    <property type="match status" value="1"/>
</dbReference>
<organism evidence="10 11">
    <name type="scientific">Rotaria sordida</name>
    <dbReference type="NCBI Taxonomy" id="392033"/>
    <lineage>
        <taxon>Eukaryota</taxon>
        <taxon>Metazoa</taxon>
        <taxon>Spiralia</taxon>
        <taxon>Gnathifera</taxon>
        <taxon>Rotifera</taxon>
        <taxon>Eurotatoria</taxon>
        <taxon>Bdelloidea</taxon>
        <taxon>Philodinida</taxon>
        <taxon>Philodinidae</taxon>
        <taxon>Rotaria</taxon>
    </lineage>
</organism>
<evidence type="ECO:0000259" key="8">
    <source>
        <dbReference type="PROSITE" id="PS51196"/>
    </source>
</evidence>
<keyword evidence="2" id="KW-0653">Protein transport</keyword>
<keyword evidence="2" id="KW-0813">Transport</keyword>
<keyword evidence="4" id="KW-0802">TPR repeat</keyword>
<keyword evidence="1" id="KW-0963">Cytoplasm</keyword>
<feature type="domain" description="SecA family profile" evidence="8">
    <location>
        <begin position="244"/>
        <end position="984"/>
    </location>
</feature>
<dbReference type="InterPro" id="IPR000185">
    <property type="entry name" value="SecA"/>
</dbReference>
<dbReference type="SUPFAM" id="SSF52540">
    <property type="entry name" value="P-loop containing nucleoside triphosphate hydrolases"/>
    <property type="match status" value="2"/>
</dbReference>
<dbReference type="InterPro" id="IPR001650">
    <property type="entry name" value="Helicase_C-like"/>
</dbReference>
<dbReference type="EMBL" id="CAJOBD010003927">
    <property type="protein sequence ID" value="CAF3972351.1"/>
    <property type="molecule type" value="Genomic_DNA"/>
</dbReference>
<name>A0A819M1N2_9BILA</name>
<feature type="compositionally biased region" description="Basic and acidic residues" evidence="6">
    <location>
        <begin position="2592"/>
        <end position="2610"/>
    </location>
</feature>
<evidence type="ECO:0000256" key="3">
    <source>
        <dbReference type="ARBA" id="ARBA00023010"/>
    </source>
</evidence>
<feature type="coiled-coil region" evidence="5">
    <location>
        <begin position="699"/>
        <end position="752"/>
    </location>
</feature>
<keyword evidence="5" id="KW-0175">Coiled coil</keyword>
<dbReference type="InterPro" id="IPR027417">
    <property type="entry name" value="P-loop_NTPase"/>
</dbReference>
<dbReference type="PANTHER" id="PTHR30612:SF0">
    <property type="entry name" value="CHLOROPLAST PROTEIN-TRANSPORTING ATPASE"/>
    <property type="match status" value="1"/>
</dbReference>
<protein>
    <recommendedName>
        <fullName evidence="12">Protein translocase subunit SecA</fullName>
    </recommendedName>
</protein>
<dbReference type="GO" id="GO:0006605">
    <property type="term" value="P:protein targeting"/>
    <property type="evidence" value="ECO:0007669"/>
    <property type="project" value="InterPro"/>
</dbReference>
<reference evidence="10" key="1">
    <citation type="submission" date="2021-02" db="EMBL/GenBank/DDBJ databases">
        <authorList>
            <person name="Nowell W R."/>
        </authorList>
    </citation>
    <scope>NUCLEOTIDE SEQUENCE</scope>
</reference>
<dbReference type="GO" id="GO:0017038">
    <property type="term" value="P:protein import"/>
    <property type="evidence" value="ECO:0007669"/>
    <property type="project" value="InterPro"/>
</dbReference>
<dbReference type="InterPro" id="IPR019734">
    <property type="entry name" value="TPR_rpt"/>
</dbReference>
<dbReference type="Gene3D" id="1.25.40.10">
    <property type="entry name" value="Tetratricopeptide repeat domain"/>
    <property type="match status" value="1"/>
</dbReference>
<keyword evidence="3" id="KW-0811">Translocation</keyword>
<evidence type="ECO:0000256" key="1">
    <source>
        <dbReference type="ARBA" id="ARBA00022490"/>
    </source>
</evidence>
<evidence type="ECO:0000256" key="6">
    <source>
        <dbReference type="SAM" id="MobiDB-lite"/>
    </source>
</evidence>
<proteinExistence type="predicted"/>
<evidence type="ECO:0000313" key="9">
    <source>
        <dbReference type="EMBL" id="CAF0927919.1"/>
    </source>
</evidence>
<accession>A0A819M1N2</accession>
<evidence type="ECO:0000256" key="5">
    <source>
        <dbReference type="SAM" id="Coils"/>
    </source>
</evidence>
<evidence type="ECO:0008006" key="12">
    <source>
        <dbReference type="Google" id="ProtNLM"/>
    </source>
</evidence>
<sequence length="2783" mass="323283">MLTGHFYSELTNKLNHMKGELRIHMDPHCLFLDIFGRLILEHENQESDQLEQNFSQFLMEFIDLVMESRVDLDHSLLSKLCFKSLPLWKLPLEKKILANQLDQISLFKHAAEIDKSITIDYLYKIGDEKGKDILTHLLELIKNIKIQQEKFVLSQLNQLLEDLTFGGFTLDQDSLGKLEGESFDQWETILKAHTESQFRELNVKQLIEFMREKTGERKINEPIKHLLDDQFGTTKINKLLERIYSLYGKRFNEQEKPFSDKKRQSKICTSLSNKLIMNWTKDDIRQWADKLREEKRSHKEYFNWDKDYLQEMMAVIVRAAELYHGYHPRNIQLIALGIFLEPHTREKGRLGNISTGERKSLITAMLATAQALIGRKVDIVTSSKILAIRDASDDPDEGYKELYRLFGLKVSNNCDDACENPKTGQAERKDRYLQNEIIYGETAYFQRDILLTKFFAKDIRDRIGDILIVDEVDNMVIDNAEKTLYISHGITDMRHLRDVFIQIWVSVNNKIEQSYSEENVNKIHQYIQLMIENKDLKIPNTLKDFVDRNLKTWIFNAYCAKYVENNDNYIIGDVESNKHGEILIMDKDTGVEQLNTRWSNGLHIFLQLKHCGKVNDESLKAVFISNMNFFKIYENLNGMTGTIGGQEERELLSLEYGVDCFELPRFRKYRFQYEKRKECVCESEHEWCEQIITDINEKMDAKRQVSQQERNEIEKIKNESEISLAGIMKELEQLIQQRNEKKQKNIELYKKKHEYGVEKQDYIKKVEETLNNNDQKKLSEIYKSLEDCEKKINIKRENMDQVDQVINSLDDIIRFRQTQQTKLERNIQNYQQILESGENRDRRRAVLVICENITNLEKIAGKIRQVFQSNRNYNIYTYDRAYRKFEKSELNPGDIIIATNIAGRGTDLTIDKLLEANGGLHVILSYIPGNLRVQQQVFGRTARGGKRGTGVYIVYDPRKLMFMPDITVDFLLNERDEKEKERLQDIVSKSFPKIKIENNLFDKFNLFKEEIKSQINESVLILRKNSELDFNANYLELQLNSLQNHWAFWLNEMNEKLTQVYCTGSVPILKEFSKFKNEIVSKLSSNTFGLITEPGELIKLSKLYMDNKKYKEAQDCYDRIIEKHPDFSDIAHYYKAFCIIHLEGGDKEEKIRAKTHLKKALDLLESKRSTIMSRNQIILSLNQITQRKGEGLNVNYFKQQNEGEAQILSYHINAILEAIGSEIGSENFRNGKITGDIPAEVYKELLKDDYDMIKDNRISKKIIIGSKVLLTFNDNKWKQFLHRKTQEGNNEVAKIERLLGKKDQLLTYDSFRKLSFSEEQYRKLRCELQNQGILSTRELYKTIDASKDEPQCIIFPSAFKYCQEEILNDLELILLQSREQNWTYKKRIIKENFFESRVFHRQIFLDATRDIVKQRDMIKISDDFKDYLVGKLDDPVFCSLGNDIKKLLLGKKLILLNIGDRINRKTFFKTVFEKLNLDEIKSELIETLLNDQFEETIEIVIHVPVILRQTLAEKLKGTVFNENISQIQDTIQYILTGCEMFPLSAGDIIQKSTWISTLKNFKHNNQIISEEQIKKILKYLEFNEILRIDKNLEEKFSNSTNNQVFCGKKEKIKKFFLGKESYTLTSGEIVSLQPDENNVSKDQLNEVMNKIGITNSEKINDIFNHLALEFYRVKFIHSYTEFYLENHTIEKIKNYLSKISFIVTDENKEEIKQKIKMSSFIQIGSLNSKSTFIKRILLETIDHNEFNLTRENFCMSPEDFELLRGILLDNGIIEPKLYELLSQSYQRNSSDRKKSFYSHFENSLIILYNSDGRISEENLSLRTANEVSKDLWHRLRELTVIKEAKVHFKFTNDPEKRIEIIKEQIENVVKKVFHLRRQDDIVYQIADWTGFQDLTTSKNKELDEYIDSITNILKHAAGVFRTLPKVKIEEKNLKSMFQTGKIPPELMDYIWMCFDSVLSLKEDKGFWNWDAFACAMIGIAQIVAGIAIDICTCGAGHYFAQVLISEGIGDIVFAIQSDIQGNFSWKAYCQHKVQSVIISLLTAGVGSYLSKGAQAGKMAIGLATKTAILKAIGKETLTQLITGVTSAIVNITTDHLSQFVMNEIVDKHFVKIFDQWIKSNEIYKEKKMKLTGLFENVYKKFGAIDATNIINDIIHTTLLDLQHGDIANVIFNRVTQITHGISGAYSSAARTFPKGSSKAILFSSIAKVIDKTVHGVKFYKNLLDICDLCNRFCEILNKKLSERLHNSEVKSDIEKIREENRNISISVHVSQHITLMEDQMKFAMKEKVKNDFLKPGIQFTLNHAVKPIREFITSPFANAMGELKEHIDQRADEYMKIIENQGHEALSKLNSRKKRALEQLGALIDVKNLNPQVLKENVSNLNGQSIENLIKQHGDNVKIAVKNGKLLAVLPTYKEYMDNIEMGIFAGPMHLKLAAEKFKMSIEILDPENGFQPHTDAPDGGMIHSTKSSNEKPIKMAHIKSKEKGTAGHFAPVIEVDGEYKIVQIKQNTDTTDKCFAQTMLFIQKYNEGNIKDIDFDSTHDFGISKDDINKFNKGLAQLGRSSRSMRQVYNQGLTLEHPEFLGGRTIRSYKKDLETPGERHPDSEDDSYKIKRRKPQPQPTFPEIFEAGTYPRAGKYGALDKKLRGRKGILEINHVPSIDSYKGTSYEDIAKYSMPAIAMRIEDHKAFVSTGWSYESQHYRKQISQYMQNNDMYNALRIELCNVLKYSDSRYDYTPNVREFIDYVASQPIRFRNAPSHSQYTTMITQEEASKLRQDVLPNQYH</sequence>
<feature type="repeat" description="TPR" evidence="4">
    <location>
        <begin position="1094"/>
        <end position="1127"/>
    </location>
</feature>
<evidence type="ECO:0000259" key="7">
    <source>
        <dbReference type="PROSITE" id="PS51194"/>
    </source>
</evidence>
<dbReference type="SUPFAM" id="SSF48452">
    <property type="entry name" value="TPR-like"/>
    <property type="match status" value="1"/>
</dbReference>
<dbReference type="InterPro" id="IPR011115">
    <property type="entry name" value="SecA_DEAD"/>
</dbReference>
<dbReference type="GO" id="GO:0005524">
    <property type="term" value="F:ATP binding"/>
    <property type="evidence" value="ECO:0007669"/>
    <property type="project" value="InterPro"/>
</dbReference>
<feature type="domain" description="Helicase C-terminal" evidence="7">
    <location>
        <begin position="829"/>
        <end position="987"/>
    </location>
</feature>
<dbReference type="PROSITE" id="PS51196">
    <property type="entry name" value="SECA_MOTOR_DEAD"/>
    <property type="match status" value="1"/>
</dbReference>
<evidence type="ECO:0000313" key="11">
    <source>
        <dbReference type="Proteomes" id="UP000663836"/>
    </source>
</evidence>
<dbReference type="EMBL" id="CAJNOT010000289">
    <property type="protein sequence ID" value="CAF0927919.1"/>
    <property type="molecule type" value="Genomic_DNA"/>
</dbReference>
<dbReference type="Pfam" id="PF07517">
    <property type="entry name" value="SecA_DEAD"/>
    <property type="match status" value="1"/>
</dbReference>
<dbReference type="InterPro" id="IPR014018">
    <property type="entry name" value="SecA_motor_DEAD"/>
</dbReference>
<evidence type="ECO:0000256" key="2">
    <source>
        <dbReference type="ARBA" id="ARBA00022927"/>
    </source>
</evidence>
<dbReference type="Gene3D" id="3.90.1440.10">
    <property type="entry name" value="SecA, preprotein cross-linking domain"/>
    <property type="match status" value="1"/>
</dbReference>
<dbReference type="Gene3D" id="3.40.50.300">
    <property type="entry name" value="P-loop containing nucleotide triphosphate hydrolases"/>
    <property type="match status" value="2"/>
</dbReference>
<dbReference type="Proteomes" id="UP000663836">
    <property type="component" value="Unassembled WGS sequence"/>
</dbReference>
<evidence type="ECO:0000256" key="4">
    <source>
        <dbReference type="PROSITE-ProRule" id="PRU00339"/>
    </source>
</evidence>
<feature type="coiled-coil region" evidence="5">
    <location>
        <begin position="785"/>
        <end position="840"/>
    </location>
</feature>
<dbReference type="GO" id="GO:0006886">
    <property type="term" value="P:intracellular protein transport"/>
    <property type="evidence" value="ECO:0007669"/>
    <property type="project" value="InterPro"/>
</dbReference>